<dbReference type="AlphaFoldDB" id="A0A9N8KS92"/>
<dbReference type="Gene3D" id="3.30.70.330">
    <property type="match status" value="3"/>
</dbReference>
<dbReference type="Pfam" id="PF00076">
    <property type="entry name" value="RRM_1"/>
    <property type="match status" value="2"/>
</dbReference>
<evidence type="ECO:0000313" key="4">
    <source>
        <dbReference type="EMBL" id="CAD0195716.1"/>
    </source>
</evidence>
<name>A0A9N8KS92_CHRIL</name>
<feature type="domain" description="RRM" evidence="3">
    <location>
        <begin position="18"/>
        <end position="97"/>
    </location>
</feature>
<dbReference type="InterPro" id="IPR052462">
    <property type="entry name" value="SLIRP/GR-RBP-like"/>
</dbReference>
<keyword evidence="1 2" id="KW-0694">RNA-binding</keyword>
<dbReference type="PROSITE" id="PS50102">
    <property type="entry name" value="RRM"/>
    <property type="match status" value="3"/>
</dbReference>
<dbReference type="SMART" id="SM00360">
    <property type="entry name" value="RRM"/>
    <property type="match status" value="3"/>
</dbReference>
<dbReference type="SUPFAM" id="SSF54928">
    <property type="entry name" value="RNA-binding domain, RBD"/>
    <property type="match status" value="2"/>
</dbReference>
<dbReference type="InterPro" id="IPR035979">
    <property type="entry name" value="RBD_domain_sf"/>
</dbReference>
<dbReference type="OrthoDB" id="78437at2759"/>
<dbReference type="GO" id="GO:0003723">
    <property type="term" value="F:RNA binding"/>
    <property type="evidence" value="ECO:0007669"/>
    <property type="project" value="UniProtKB-UniRule"/>
</dbReference>
<evidence type="ECO:0000313" key="5">
    <source>
        <dbReference type="Proteomes" id="UP001154114"/>
    </source>
</evidence>
<dbReference type="PANTHER" id="PTHR48027">
    <property type="entry name" value="HETEROGENEOUS NUCLEAR RIBONUCLEOPROTEIN 87F-RELATED"/>
    <property type="match status" value="1"/>
</dbReference>
<sequence length="475" mass="53741">MNRPRRNEDYSEDSPPHSRLFIVCEKRFTEDDFRKAFSKFGTIEDIRMPRDHRTGEMRGVAYLKFSKTTEAAAAIEDMHKKTIIPHTRPLKVMVATNRSEIHTDDNTDDKFRRLFITIPYVQTEDDIFKAFSPYGHVESVVVQRDRNTGEPKGFAYVTFSKFLEAATAFEKCDRKFRAIFAMPKGSYNRRSETAFETKINDLAKPPIQSNSLVAVMNATPKGYTRVDFMCCPQLSHRQVESLFDIVPGLVDCRYYVDMIRNFGKGSASYSNPVSAAHAVDKLNEFEYPPGMKIFVKPDKSEFDHFMQSYTNVSNVTRNLKKAIQSANTSSPDLAQLAEAIAEASKLIKLATTGVTDDHTLQSNDLNYCSVKLPPQQPLADIDSVVAKRCFLVCKPQPPPLTVLRDIFCRFGDLINVYTLPNKTVGYARYASEKAANDAMSTLHGAEVCGVRIKVLEAEDEAPAKKRRWTKGEQDD</sequence>
<evidence type="ECO:0000256" key="2">
    <source>
        <dbReference type="PROSITE-ProRule" id="PRU00176"/>
    </source>
</evidence>
<feature type="domain" description="RRM" evidence="3">
    <location>
        <begin position="403"/>
        <end position="459"/>
    </location>
</feature>
<keyword evidence="5" id="KW-1185">Reference proteome</keyword>
<reference evidence="4" key="1">
    <citation type="submission" date="2021-12" db="EMBL/GenBank/DDBJ databases">
        <authorList>
            <person name="King R."/>
        </authorList>
    </citation>
    <scope>NUCLEOTIDE SEQUENCE</scope>
</reference>
<protein>
    <recommendedName>
        <fullName evidence="3">RRM domain-containing protein</fullName>
    </recommendedName>
</protein>
<proteinExistence type="predicted"/>
<dbReference type="InterPro" id="IPR012677">
    <property type="entry name" value="Nucleotide-bd_a/b_plait_sf"/>
</dbReference>
<evidence type="ECO:0000259" key="3">
    <source>
        <dbReference type="PROSITE" id="PS50102"/>
    </source>
</evidence>
<accession>A0A9N8KS92</accession>
<dbReference type="Proteomes" id="UP001154114">
    <property type="component" value="Chromosome 3"/>
</dbReference>
<dbReference type="CDD" id="cd12366">
    <property type="entry name" value="RRM1_RBM45"/>
    <property type="match status" value="1"/>
</dbReference>
<evidence type="ECO:0000256" key="1">
    <source>
        <dbReference type="ARBA" id="ARBA00022884"/>
    </source>
</evidence>
<dbReference type="InterPro" id="IPR000504">
    <property type="entry name" value="RRM_dom"/>
</dbReference>
<dbReference type="InterPro" id="IPR034203">
    <property type="entry name" value="RBM45_RRM1"/>
</dbReference>
<feature type="domain" description="RRM" evidence="3">
    <location>
        <begin position="118"/>
        <end position="198"/>
    </location>
</feature>
<organism evidence="4 5">
    <name type="scientific">Chrysodeixis includens</name>
    <name type="common">Soybean looper</name>
    <name type="synonym">Pseudoplusia includens</name>
    <dbReference type="NCBI Taxonomy" id="689277"/>
    <lineage>
        <taxon>Eukaryota</taxon>
        <taxon>Metazoa</taxon>
        <taxon>Ecdysozoa</taxon>
        <taxon>Arthropoda</taxon>
        <taxon>Hexapoda</taxon>
        <taxon>Insecta</taxon>
        <taxon>Pterygota</taxon>
        <taxon>Neoptera</taxon>
        <taxon>Endopterygota</taxon>
        <taxon>Lepidoptera</taxon>
        <taxon>Glossata</taxon>
        <taxon>Ditrysia</taxon>
        <taxon>Noctuoidea</taxon>
        <taxon>Noctuidae</taxon>
        <taxon>Plusiinae</taxon>
        <taxon>Chrysodeixis</taxon>
    </lineage>
</organism>
<dbReference type="EMBL" id="LR824006">
    <property type="protein sequence ID" value="CAD0195716.1"/>
    <property type="molecule type" value="Genomic_DNA"/>
</dbReference>
<gene>
    <name evidence="4" type="ORF">CINC_LOCUS9667</name>
</gene>